<keyword evidence="3 5" id="KW-0238">DNA-binding</keyword>
<organism evidence="8 9">
    <name type="scientific">Cupriavidus campinensis</name>
    <dbReference type="NCBI Taxonomy" id="151783"/>
    <lineage>
        <taxon>Bacteria</taxon>
        <taxon>Pseudomonadati</taxon>
        <taxon>Pseudomonadota</taxon>
        <taxon>Betaproteobacteria</taxon>
        <taxon>Burkholderiales</taxon>
        <taxon>Burkholderiaceae</taxon>
        <taxon>Cupriavidus</taxon>
    </lineage>
</organism>
<dbReference type="PROSITE" id="PS51900">
    <property type="entry name" value="CB"/>
    <property type="match status" value="1"/>
</dbReference>
<dbReference type="InterPro" id="IPR025166">
    <property type="entry name" value="Integrase_DNA_bind_dom"/>
</dbReference>
<accession>A0ABY3ET60</accession>
<evidence type="ECO:0000256" key="3">
    <source>
        <dbReference type="ARBA" id="ARBA00023125"/>
    </source>
</evidence>
<dbReference type="InterPro" id="IPR050808">
    <property type="entry name" value="Phage_Integrase"/>
</dbReference>
<evidence type="ECO:0000256" key="1">
    <source>
        <dbReference type="ARBA" id="ARBA00008857"/>
    </source>
</evidence>
<dbReference type="InterPro" id="IPR038488">
    <property type="entry name" value="Integrase_DNA-bd_sf"/>
</dbReference>
<evidence type="ECO:0000313" key="9">
    <source>
        <dbReference type="Proteomes" id="UP000318943"/>
    </source>
</evidence>
<dbReference type="PROSITE" id="PS51898">
    <property type="entry name" value="TYR_RECOMBINASE"/>
    <property type="match status" value="1"/>
</dbReference>
<keyword evidence="4" id="KW-0233">DNA recombination</keyword>
<dbReference type="Pfam" id="PF00589">
    <property type="entry name" value="Phage_integrase"/>
    <property type="match status" value="1"/>
</dbReference>
<dbReference type="Proteomes" id="UP000318943">
    <property type="component" value="Unassembled WGS sequence"/>
</dbReference>
<dbReference type="Gene3D" id="1.10.150.130">
    <property type="match status" value="1"/>
</dbReference>
<dbReference type="Pfam" id="PF22022">
    <property type="entry name" value="Phage_int_M"/>
    <property type="match status" value="1"/>
</dbReference>
<name>A0ABY3ET60_9BURK</name>
<dbReference type="RefSeq" id="WP_144196616.1">
    <property type="nucleotide sequence ID" value="NZ_VCIZ01000002.1"/>
</dbReference>
<gene>
    <name evidence="8" type="ORF">FGG12_05455</name>
</gene>
<feature type="domain" description="Core-binding (CB)" evidence="7">
    <location>
        <begin position="97"/>
        <end position="177"/>
    </location>
</feature>
<comment type="similarity">
    <text evidence="1">Belongs to the 'phage' integrase family.</text>
</comment>
<dbReference type="InterPro" id="IPR002104">
    <property type="entry name" value="Integrase_catalytic"/>
</dbReference>
<dbReference type="PANTHER" id="PTHR30629">
    <property type="entry name" value="PROPHAGE INTEGRASE"/>
    <property type="match status" value="1"/>
</dbReference>
<evidence type="ECO:0000313" key="8">
    <source>
        <dbReference type="EMBL" id="TSP13923.1"/>
    </source>
</evidence>
<keyword evidence="2" id="KW-0229">DNA integration</keyword>
<dbReference type="Gene3D" id="3.30.160.390">
    <property type="entry name" value="Integrase, DNA-binding domain"/>
    <property type="match status" value="1"/>
</dbReference>
<dbReference type="EMBL" id="VCIZ01000002">
    <property type="protein sequence ID" value="TSP13923.1"/>
    <property type="molecule type" value="Genomic_DNA"/>
</dbReference>
<dbReference type="SUPFAM" id="SSF56349">
    <property type="entry name" value="DNA breaking-rejoining enzymes"/>
    <property type="match status" value="1"/>
</dbReference>
<keyword evidence="9" id="KW-1185">Reference proteome</keyword>
<dbReference type="InterPro" id="IPR011010">
    <property type="entry name" value="DNA_brk_join_enz"/>
</dbReference>
<dbReference type="InterPro" id="IPR044068">
    <property type="entry name" value="CB"/>
</dbReference>
<evidence type="ECO:0000256" key="2">
    <source>
        <dbReference type="ARBA" id="ARBA00022908"/>
    </source>
</evidence>
<evidence type="ECO:0000259" key="6">
    <source>
        <dbReference type="PROSITE" id="PS51898"/>
    </source>
</evidence>
<dbReference type="CDD" id="cd00801">
    <property type="entry name" value="INT_P4_C"/>
    <property type="match status" value="1"/>
</dbReference>
<dbReference type="InterPro" id="IPR010998">
    <property type="entry name" value="Integrase_recombinase_N"/>
</dbReference>
<proteinExistence type="inferred from homology"/>
<comment type="caution">
    <text evidence="8">The sequence shown here is derived from an EMBL/GenBank/DDBJ whole genome shotgun (WGS) entry which is preliminary data.</text>
</comment>
<reference evidence="8 9" key="1">
    <citation type="submission" date="2019-05" db="EMBL/GenBank/DDBJ databases">
        <title>Whole genome sequence analysis of Cupriavidus campinensis S14E4C strain.</title>
        <authorList>
            <person name="Abbaszade G."/>
            <person name="Szabo A."/>
            <person name="Toumi M."/>
            <person name="Toth E."/>
        </authorList>
    </citation>
    <scope>NUCLEOTIDE SEQUENCE [LARGE SCALE GENOMIC DNA]</scope>
    <source>
        <strain evidence="8 9">S14E4C</strain>
    </source>
</reference>
<sequence length="400" mass="45110">MPKLTNRAIERAEVLPKTQLLADGEGLYLRIESNGTKTFCFRYTYAGRRKLMALEPYPVMDVAGAREKVIELKKLLAANKDPLALAEEKRQELRQAITVQALSEEWMTRFILQRYARPKKEQHFLECDVLPVLGKLLVTEITPRHVAHVIGKILDRKAPTKANRVLSVLRSLFGYAVEHGYLAASPVMMTKKGAGGAERPRSRVLSAEEIKQLWTLLDARKNRKNWRAKIALKLVVTTAQRPGEVCAMEWAHVDLKARIWSLPAEITKSRRAHIVHLSNLAISLLEDAHSLTAGQRYVFRGYGSDGAQALTVSALTQYVARALKAGKLGKMVRWTPHDLRRTASTQMANHGVYPHVTEKILNHSMKGVLAVYNLGEYLPERKAALEMWGGVIEEWTSQIR</sequence>
<evidence type="ECO:0000259" key="7">
    <source>
        <dbReference type="PROSITE" id="PS51900"/>
    </source>
</evidence>
<feature type="domain" description="Tyr recombinase" evidence="6">
    <location>
        <begin position="200"/>
        <end position="387"/>
    </location>
</feature>
<dbReference type="Pfam" id="PF13356">
    <property type="entry name" value="Arm-DNA-bind_3"/>
    <property type="match status" value="1"/>
</dbReference>
<dbReference type="InterPro" id="IPR013762">
    <property type="entry name" value="Integrase-like_cat_sf"/>
</dbReference>
<dbReference type="PANTHER" id="PTHR30629:SF2">
    <property type="entry name" value="PROPHAGE INTEGRASE INTS-RELATED"/>
    <property type="match status" value="1"/>
</dbReference>
<protein>
    <submittedName>
        <fullName evidence="8">DUF4102 domain-containing protein</fullName>
    </submittedName>
</protein>
<dbReference type="Gene3D" id="1.10.443.10">
    <property type="entry name" value="Intergrase catalytic core"/>
    <property type="match status" value="1"/>
</dbReference>
<evidence type="ECO:0000256" key="4">
    <source>
        <dbReference type="ARBA" id="ARBA00023172"/>
    </source>
</evidence>
<dbReference type="InterPro" id="IPR053876">
    <property type="entry name" value="Phage_int_M"/>
</dbReference>
<evidence type="ECO:0000256" key="5">
    <source>
        <dbReference type="PROSITE-ProRule" id="PRU01248"/>
    </source>
</evidence>